<feature type="transmembrane region" description="Helical" evidence="6">
    <location>
        <begin position="232"/>
        <end position="251"/>
    </location>
</feature>
<dbReference type="EMBL" id="PDNZ01000011">
    <property type="protein sequence ID" value="PWW81067.1"/>
    <property type="molecule type" value="Genomic_DNA"/>
</dbReference>
<evidence type="ECO:0000313" key="9">
    <source>
        <dbReference type="Proteomes" id="UP000246278"/>
    </source>
</evidence>
<comment type="subcellular location">
    <subcellularLocation>
        <location evidence="1">Cell membrane</location>
        <topology evidence="1">Multi-pass membrane protein</topology>
    </subcellularLocation>
</comment>
<proteinExistence type="predicted"/>
<evidence type="ECO:0000256" key="4">
    <source>
        <dbReference type="ARBA" id="ARBA00022989"/>
    </source>
</evidence>
<evidence type="ECO:0000313" key="8">
    <source>
        <dbReference type="EMBL" id="PWW81067.1"/>
    </source>
</evidence>
<dbReference type="InterPro" id="IPR050545">
    <property type="entry name" value="Mycobact_MmpL"/>
</dbReference>
<dbReference type="PROSITE" id="PS50156">
    <property type="entry name" value="SSD"/>
    <property type="match status" value="1"/>
</dbReference>
<feature type="transmembrane region" description="Helical" evidence="6">
    <location>
        <begin position="742"/>
        <end position="762"/>
    </location>
</feature>
<dbReference type="PANTHER" id="PTHR33406">
    <property type="entry name" value="MEMBRANE PROTEIN MJ1562-RELATED"/>
    <property type="match status" value="1"/>
</dbReference>
<gene>
    <name evidence="8" type="ORF">CR164_12355</name>
</gene>
<dbReference type="Pfam" id="PF03176">
    <property type="entry name" value="MMPL"/>
    <property type="match status" value="2"/>
</dbReference>
<evidence type="ECO:0000256" key="6">
    <source>
        <dbReference type="SAM" id="Phobius"/>
    </source>
</evidence>
<feature type="transmembrane region" description="Helical" evidence="6">
    <location>
        <begin position="821"/>
        <end position="839"/>
    </location>
</feature>
<dbReference type="Proteomes" id="UP000246278">
    <property type="component" value="Unassembled WGS sequence"/>
</dbReference>
<name>A0A317T5T3_9CHLB</name>
<evidence type="ECO:0000259" key="7">
    <source>
        <dbReference type="PROSITE" id="PS50156"/>
    </source>
</evidence>
<keyword evidence="5 6" id="KW-0472">Membrane</keyword>
<reference evidence="9" key="1">
    <citation type="submission" date="2017-10" db="EMBL/GenBank/DDBJ databases">
        <authorList>
            <person name="Gaisin V.A."/>
            <person name="Rysina M.S."/>
            <person name="Grouzdev D.S."/>
        </authorList>
    </citation>
    <scope>NUCLEOTIDE SEQUENCE [LARGE SCALE GENOMIC DNA]</scope>
    <source>
        <strain evidence="9">V1</strain>
    </source>
</reference>
<dbReference type="InterPro" id="IPR000731">
    <property type="entry name" value="SSD"/>
</dbReference>
<evidence type="ECO:0000256" key="3">
    <source>
        <dbReference type="ARBA" id="ARBA00022692"/>
    </source>
</evidence>
<feature type="transmembrane region" description="Helical" evidence="6">
    <location>
        <begin position="715"/>
        <end position="735"/>
    </location>
</feature>
<dbReference type="GO" id="GO:0005886">
    <property type="term" value="C:plasma membrane"/>
    <property type="evidence" value="ECO:0007669"/>
    <property type="project" value="UniProtKB-SubCell"/>
</dbReference>
<feature type="transmembrane region" description="Helical" evidence="6">
    <location>
        <begin position="845"/>
        <end position="868"/>
    </location>
</feature>
<evidence type="ECO:0000256" key="1">
    <source>
        <dbReference type="ARBA" id="ARBA00004651"/>
    </source>
</evidence>
<feature type="transmembrane region" description="Helical" evidence="6">
    <location>
        <begin position="333"/>
        <end position="352"/>
    </location>
</feature>
<feature type="transmembrane region" description="Helical" evidence="6">
    <location>
        <begin position="358"/>
        <end position="383"/>
    </location>
</feature>
<keyword evidence="3 6" id="KW-0812">Transmembrane</keyword>
<keyword evidence="9" id="KW-1185">Reference proteome</keyword>
<evidence type="ECO:0000256" key="5">
    <source>
        <dbReference type="ARBA" id="ARBA00023136"/>
    </source>
</evidence>
<organism evidence="8 9">
    <name type="scientific">Prosthecochloris marina</name>
    <dbReference type="NCBI Taxonomy" id="2017681"/>
    <lineage>
        <taxon>Bacteria</taxon>
        <taxon>Pseudomonadati</taxon>
        <taxon>Chlorobiota</taxon>
        <taxon>Chlorobiia</taxon>
        <taxon>Chlorobiales</taxon>
        <taxon>Chlorobiaceae</taxon>
        <taxon>Prosthecochloris</taxon>
    </lineage>
</organism>
<dbReference type="Gene3D" id="1.20.1640.10">
    <property type="entry name" value="Multidrug efflux transporter AcrB transmembrane domain"/>
    <property type="match status" value="2"/>
</dbReference>
<dbReference type="SUPFAM" id="SSF82866">
    <property type="entry name" value="Multidrug efflux transporter AcrB transmembrane domain"/>
    <property type="match status" value="2"/>
</dbReference>
<dbReference type="AlphaFoldDB" id="A0A317T5T3"/>
<dbReference type="InterPro" id="IPR004869">
    <property type="entry name" value="MMPL_dom"/>
</dbReference>
<keyword evidence="4 6" id="KW-1133">Transmembrane helix</keyword>
<feature type="domain" description="SSD" evidence="7">
    <location>
        <begin position="256"/>
        <end position="383"/>
    </location>
</feature>
<keyword evidence="2" id="KW-1003">Cell membrane</keyword>
<feature type="transmembrane region" description="Helical" evidence="6">
    <location>
        <begin position="258"/>
        <end position="282"/>
    </location>
</feature>
<feature type="transmembrane region" description="Helical" evidence="6">
    <location>
        <begin position="768"/>
        <end position="790"/>
    </location>
</feature>
<feature type="transmembrane region" description="Helical" evidence="6">
    <location>
        <begin position="20"/>
        <end position="40"/>
    </location>
</feature>
<feature type="transmembrane region" description="Helical" evidence="6">
    <location>
        <begin position="420"/>
        <end position="439"/>
    </location>
</feature>
<accession>A0A317T5T3</accession>
<protein>
    <submittedName>
        <fullName evidence="8">RND transporter</fullName>
    </submittedName>
</protein>
<dbReference type="PANTHER" id="PTHR33406:SF13">
    <property type="entry name" value="MEMBRANE PROTEIN YDFJ"/>
    <property type="match status" value="1"/>
</dbReference>
<dbReference type="OrthoDB" id="9809027at2"/>
<feature type="transmembrane region" description="Helical" evidence="6">
    <location>
        <begin position="288"/>
        <end position="312"/>
    </location>
</feature>
<sequence length="878" mass="98401">MVEKLKNAMIDWAINRSKIVAVLMVLVVIVAGAFLSKVVMDTDPENMLMKTEPARIFHNETKKAFELSEIVVLGVVNEKGPDGVFTVETLGRIHELTEFAKTLKWRNPDDSSRMEGVIEVDMVAPSLMDHMSQAGPGTISFEWLMPEPPTTREEALSVREKALSNPLLVGQMVSEDAKALCIYLPLTDKLLSYKVYTALQEKIAGLEGDEEWHITGLPVAEGAIGVEMFTQMGLGSMLSMAVIFALLFFFFRTVHMIVLPILIATVSIIVTMGAMIAAGYPVHILSSMLPIFLMSVSMVDTVHILSEFFDVYDRRKDRKENIRKVMSTLFTPMLYTSLTTAAGFCSLVFAPIPPAQVFGLFLSIGALVSWLVTILFVPAYIMFIPDKRLESFGLQVREVEKRSLLTRGLRRMGFISWKHSKFVLVLFAGLVLLGVWGIGQIQVNDNYAKRFVGSHPIRKADVALNEHFGGTYMANLILEGKVSPEVIEERKRAMEERMIARLDELSARFGIGQRETGEVAQEIRSIAAGSDSENAMLTAIIDAFDRRFQESLLDEESDFLQALIDSAYRLEEELRVFKRPDVLQYVAKLQKFLESGDLIGKSSSVADVVKKVNQELTDGEPENFVIPESLQGVAECYMQYQQGHRPHDLWHMVTPDFQRANVAVQFRTGDSRGTKACVEAVDRFFAENEPPVSLQYNWAGLHYINLVLEERIVEGFLQSFAGSFIIVFLIMSFLFRSPLWGALCMVPLSITLLMIYGITGLIGKDYDLPVAVLSSLSLGMAVDFAIHFLSRSRTLYDEKKTWRSILPELYGEPARAISRNVLVIAVGFLPLVVAPLVPYKTTGVMLFGILTISGIVTLLLLPAMLRLFEKTFFKRHRY</sequence>
<evidence type="ECO:0000256" key="2">
    <source>
        <dbReference type="ARBA" id="ARBA00022475"/>
    </source>
</evidence>
<comment type="caution">
    <text evidence="8">The sequence shown here is derived from an EMBL/GenBank/DDBJ whole genome shotgun (WGS) entry which is preliminary data.</text>
</comment>